<feature type="domain" description="Methyltransferase" evidence="1">
    <location>
        <begin position="45"/>
        <end position="132"/>
    </location>
</feature>
<keyword evidence="3" id="KW-1185">Reference proteome</keyword>
<dbReference type="SUPFAM" id="SSF53335">
    <property type="entry name" value="S-adenosyl-L-methionine-dependent methyltransferases"/>
    <property type="match status" value="1"/>
</dbReference>
<dbReference type="AlphaFoldDB" id="A0A7W6E885"/>
<keyword evidence="2" id="KW-0808">Transferase</keyword>
<dbReference type="RefSeq" id="WP_184564316.1">
    <property type="nucleotide sequence ID" value="NZ_JACIEI010000003.1"/>
</dbReference>
<evidence type="ECO:0000313" key="2">
    <source>
        <dbReference type="EMBL" id="MBB3993855.1"/>
    </source>
</evidence>
<dbReference type="Proteomes" id="UP000530268">
    <property type="component" value="Unassembled WGS sequence"/>
</dbReference>
<protein>
    <submittedName>
        <fullName evidence="2">SAM-dependent methyltransferase</fullName>
    </submittedName>
</protein>
<dbReference type="Gene3D" id="3.40.50.150">
    <property type="entry name" value="Vaccinia Virus protein VP39"/>
    <property type="match status" value="1"/>
</dbReference>
<dbReference type="CDD" id="cd02440">
    <property type="entry name" value="AdoMet_MTases"/>
    <property type="match status" value="1"/>
</dbReference>
<organism evidence="2 3">
    <name type="scientific">Sulfitobacter undariae</name>
    <dbReference type="NCBI Taxonomy" id="1563671"/>
    <lineage>
        <taxon>Bacteria</taxon>
        <taxon>Pseudomonadati</taxon>
        <taxon>Pseudomonadota</taxon>
        <taxon>Alphaproteobacteria</taxon>
        <taxon>Rhodobacterales</taxon>
        <taxon>Roseobacteraceae</taxon>
        <taxon>Sulfitobacter</taxon>
    </lineage>
</organism>
<dbReference type="GO" id="GO:0032259">
    <property type="term" value="P:methylation"/>
    <property type="evidence" value="ECO:0007669"/>
    <property type="project" value="UniProtKB-KW"/>
</dbReference>
<name>A0A7W6E885_9RHOB</name>
<comment type="caution">
    <text evidence="2">The sequence shown here is derived from an EMBL/GenBank/DDBJ whole genome shotgun (WGS) entry which is preliminary data.</text>
</comment>
<dbReference type="InterPro" id="IPR029063">
    <property type="entry name" value="SAM-dependent_MTases_sf"/>
</dbReference>
<dbReference type="InterPro" id="IPR041698">
    <property type="entry name" value="Methyltransf_25"/>
</dbReference>
<evidence type="ECO:0000259" key="1">
    <source>
        <dbReference type="Pfam" id="PF13649"/>
    </source>
</evidence>
<gene>
    <name evidence="2" type="ORF">GGR95_001486</name>
</gene>
<dbReference type="Pfam" id="PF13649">
    <property type="entry name" value="Methyltransf_25"/>
    <property type="match status" value="1"/>
</dbReference>
<sequence length="242" mass="26276">MTIDPAQDAFFTLHRDLPREGPGVADDVAWAASLLDLPANARLADVACGPGADIAALLDAAPLGHVTALDKTAHFVQAARDVWHDDPRVTVLRADMAAIANDFHMIWCAGAVYFMGIEAALAAWRKSVKKGGVIAFSEACWFTDAPSDRAKAFWNKSNPAMTDTAGITAQIAAAGYEIIGQRRLPDAAWEAYYTPLEARITLLREGADDALNKVLDEAVDEIECWRGHRKEFGYLLSVVRPL</sequence>
<evidence type="ECO:0000313" key="3">
    <source>
        <dbReference type="Proteomes" id="UP000530268"/>
    </source>
</evidence>
<reference evidence="2 3" key="1">
    <citation type="submission" date="2020-08" db="EMBL/GenBank/DDBJ databases">
        <title>Genomic Encyclopedia of Type Strains, Phase IV (KMG-IV): sequencing the most valuable type-strain genomes for metagenomic binning, comparative biology and taxonomic classification.</title>
        <authorList>
            <person name="Goeker M."/>
        </authorList>
    </citation>
    <scope>NUCLEOTIDE SEQUENCE [LARGE SCALE GENOMIC DNA]</scope>
    <source>
        <strain evidence="2 3">DSM 102234</strain>
    </source>
</reference>
<accession>A0A7W6E885</accession>
<keyword evidence="2" id="KW-0489">Methyltransferase</keyword>
<dbReference type="GO" id="GO:0008168">
    <property type="term" value="F:methyltransferase activity"/>
    <property type="evidence" value="ECO:0007669"/>
    <property type="project" value="UniProtKB-KW"/>
</dbReference>
<proteinExistence type="predicted"/>
<dbReference type="EMBL" id="JACIEI010000003">
    <property type="protein sequence ID" value="MBB3993855.1"/>
    <property type="molecule type" value="Genomic_DNA"/>
</dbReference>